<sequence>MEGTYSYNQGYTPWNPPPYQHHAPQHNAYQSNGFGNAYYGYEDSPPSRREDALLNEEDVENLNHEEVHDCLEEVEEENEDQEAEDVDHGVEDKDKEQKEMEIVLSASSEATPSKLPSELQFEWVNFSNLNFIGPQHYGLLETDGQLKALCGVMDKKKMDSLGMDESRFITCGESEFKAYNNGHLHKLHNNRTKVGALNLRKNLGPWQSQEKLVDSQRNGWKNQIWDPEKSSKNQHFWRVTTCIGTFRHLLNMNWNPIKNTKFKHWWGFKDEFKHKPP</sequence>
<proteinExistence type="predicted"/>
<feature type="region of interest" description="Disordered" evidence="1">
    <location>
        <begin position="1"/>
        <end position="51"/>
    </location>
</feature>
<organism evidence="2 3">
    <name type="scientific">Stylosanthes scabra</name>
    <dbReference type="NCBI Taxonomy" id="79078"/>
    <lineage>
        <taxon>Eukaryota</taxon>
        <taxon>Viridiplantae</taxon>
        <taxon>Streptophyta</taxon>
        <taxon>Embryophyta</taxon>
        <taxon>Tracheophyta</taxon>
        <taxon>Spermatophyta</taxon>
        <taxon>Magnoliopsida</taxon>
        <taxon>eudicotyledons</taxon>
        <taxon>Gunneridae</taxon>
        <taxon>Pentapetalae</taxon>
        <taxon>rosids</taxon>
        <taxon>fabids</taxon>
        <taxon>Fabales</taxon>
        <taxon>Fabaceae</taxon>
        <taxon>Papilionoideae</taxon>
        <taxon>50 kb inversion clade</taxon>
        <taxon>dalbergioids sensu lato</taxon>
        <taxon>Dalbergieae</taxon>
        <taxon>Pterocarpus clade</taxon>
        <taxon>Stylosanthes</taxon>
    </lineage>
</organism>
<evidence type="ECO:0000256" key="1">
    <source>
        <dbReference type="SAM" id="MobiDB-lite"/>
    </source>
</evidence>
<dbReference type="Proteomes" id="UP001341840">
    <property type="component" value="Unassembled WGS sequence"/>
</dbReference>
<keyword evidence="3" id="KW-1185">Reference proteome</keyword>
<evidence type="ECO:0000313" key="3">
    <source>
        <dbReference type="Proteomes" id="UP001341840"/>
    </source>
</evidence>
<feature type="region of interest" description="Disordered" evidence="1">
    <location>
        <begin position="74"/>
        <end position="94"/>
    </location>
</feature>
<protein>
    <submittedName>
        <fullName evidence="2">Uncharacterized protein</fullName>
    </submittedName>
</protein>
<dbReference type="EMBL" id="JASCZI010063155">
    <property type="protein sequence ID" value="MED6141095.1"/>
    <property type="molecule type" value="Genomic_DNA"/>
</dbReference>
<gene>
    <name evidence="2" type="ORF">PIB30_099972</name>
</gene>
<feature type="compositionally biased region" description="Acidic residues" evidence="1">
    <location>
        <begin position="74"/>
        <end position="85"/>
    </location>
</feature>
<feature type="compositionally biased region" description="Polar residues" evidence="1">
    <location>
        <begin position="1"/>
        <end position="12"/>
    </location>
</feature>
<reference evidence="2 3" key="1">
    <citation type="journal article" date="2023" name="Plants (Basel)">
        <title>Bridging the Gap: Combining Genomics and Transcriptomics Approaches to Understand Stylosanthes scabra, an Orphan Legume from the Brazilian Caatinga.</title>
        <authorList>
            <person name="Ferreira-Neto J.R.C."/>
            <person name="da Silva M.D."/>
            <person name="Binneck E."/>
            <person name="de Melo N.F."/>
            <person name="da Silva R.H."/>
            <person name="de Melo A.L.T.M."/>
            <person name="Pandolfi V."/>
            <person name="Bustamante F.O."/>
            <person name="Brasileiro-Vidal A.C."/>
            <person name="Benko-Iseppon A.M."/>
        </authorList>
    </citation>
    <scope>NUCLEOTIDE SEQUENCE [LARGE SCALE GENOMIC DNA]</scope>
    <source>
        <tissue evidence="2">Leaves</tissue>
    </source>
</reference>
<name>A0ABU6SYB6_9FABA</name>
<evidence type="ECO:0000313" key="2">
    <source>
        <dbReference type="EMBL" id="MED6141095.1"/>
    </source>
</evidence>
<comment type="caution">
    <text evidence="2">The sequence shown here is derived from an EMBL/GenBank/DDBJ whole genome shotgun (WGS) entry which is preliminary data.</text>
</comment>
<accession>A0ABU6SYB6</accession>